<evidence type="ECO:0000256" key="4">
    <source>
        <dbReference type="ARBA" id="ARBA00022777"/>
    </source>
</evidence>
<name>A0ABQ4LXD7_9BACL</name>
<dbReference type="InterPro" id="IPR037051">
    <property type="entry name" value="4-carb_acid_sugar_kinase_N_sf"/>
</dbReference>
<evidence type="ECO:0000259" key="7">
    <source>
        <dbReference type="Pfam" id="PF07005"/>
    </source>
</evidence>
<dbReference type="InterPro" id="IPR042213">
    <property type="entry name" value="NBD_C_sf"/>
</dbReference>
<evidence type="ECO:0000313" key="10">
    <source>
        <dbReference type="Proteomes" id="UP000680638"/>
    </source>
</evidence>
<keyword evidence="4" id="KW-0418">Kinase</keyword>
<keyword evidence="10" id="KW-1185">Reference proteome</keyword>
<dbReference type="InterPro" id="IPR010737">
    <property type="entry name" value="4-carb_acid_sugar_kinase_N"/>
</dbReference>
<evidence type="ECO:0000256" key="1">
    <source>
        <dbReference type="ARBA" id="ARBA00005715"/>
    </source>
</evidence>
<dbReference type="Gene3D" id="3.40.50.10840">
    <property type="entry name" value="Putative sugar-binding, N-terminal domain"/>
    <property type="match status" value="1"/>
</dbReference>
<keyword evidence="6" id="KW-0119">Carbohydrate metabolism</keyword>
<organism evidence="9 10">
    <name type="scientific">Paenibacillus cookii</name>
    <dbReference type="NCBI Taxonomy" id="157839"/>
    <lineage>
        <taxon>Bacteria</taxon>
        <taxon>Bacillati</taxon>
        <taxon>Bacillota</taxon>
        <taxon>Bacilli</taxon>
        <taxon>Bacillales</taxon>
        <taxon>Paenibacillaceae</taxon>
        <taxon>Paenibacillus</taxon>
    </lineage>
</organism>
<dbReference type="SUPFAM" id="SSF142764">
    <property type="entry name" value="YgbK-like"/>
    <property type="match status" value="1"/>
</dbReference>
<evidence type="ECO:0000259" key="8">
    <source>
        <dbReference type="Pfam" id="PF17042"/>
    </source>
</evidence>
<evidence type="ECO:0000256" key="3">
    <source>
        <dbReference type="ARBA" id="ARBA00022741"/>
    </source>
</evidence>
<proteinExistence type="inferred from homology"/>
<feature type="domain" description="Four-carbon acid sugar kinase nucleotide binding" evidence="8">
    <location>
        <begin position="253"/>
        <end position="422"/>
    </location>
</feature>
<dbReference type="InterPro" id="IPR031475">
    <property type="entry name" value="NBD_C"/>
</dbReference>
<evidence type="ECO:0000313" key="9">
    <source>
        <dbReference type="EMBL" id="GIO67944.1"/>
    </source>
</evidence>
<comment type="caution">
    <text evidence="9">The sequence shown here is derived from an EMBL/GenBank/DDBJ whole genome shotgun (WGS) entry which is preliminary data.</text>
</comment>
<reference evidence="9 10" key="1">
    <citation type="submission" date="2021-03" db="EMBL/GenBank/DDBJ databases">
        <title>Antimicrobial resistance genes in bacteria isolated from Japanese honey, and their potential for conferring macrolide and lincosamide resistance in the American foulbrood pathogen Paenibacillus larvae.</title>
        <authorList>
            <person name="Okamoto M."/>
            <person name="Kumagai M."/>
            <person name="Kanamori H."/>
            <person name="Takamatsu D."/>
        </authorList>
    </citation>
    <scope>NUCLEOTIDE SEQUENCE [LARGE SCALE GENOMIC DNA]</scope>
    <source>
        <strain evidence="9 10">J21TS3</strain>
    </source>
</reference>
<feature type="domain" description="Four-carbon acid sugar kinase N-terminal" evidence="7">
    <location>
        <begin position="5"/>
        <end position="230"/>
    </location>
</feature>
<comment type="similarity">
    <text evidence="1">Belongs to the four-carbon acid sugar kinase family.</text>
</comment>
<dbReference type="Pfam" id="PF17042">
    <property type="entry name" value="NBD_C"/>
    <property type="match status" value="1"/>
</dbReference>
<protein>
    <submittedName>
        <fullName evidence="9">Membrane protein</fullName>
    </submittedName>
</protein>
<dbReference type="EMBL" id="BORW01000013">
    <property type="protein sequence ID" value="GIO67944.1"/>
    <property type="molecule type" value="Genomic_DNA"/>
</dbReference>
<keyword evidence="3" id="KW-0547">Nucleotide-binding</keyword>
<evidence type="ECO:0000256" key="5">
    <source>
        <dbReference type="ARBA" id="ARBA00022840"/>
    </source>
</evidence>
<dbReference type="RefSeq" id="WP_212950300.1">
    <property type="nucleotide sequence ID" value="NZ_BORW01000013.1"/>
</dbReference>
<keyword evidence="5" id="KW-0067">ATP-binding</keyword>
<accession>A0ABQ4LXD7</accession>
<dbReference type="Proteomes" id="UP000680638">
    <property type="component" value="Unassembled WGS sequence"/>
</dbReference>
<keyword evidence="2" id="KW-0808">Transferase</keyword>
<gene>
    <name evidence="9" type="primary">ygbK</name>
    <name evidence="9" type="ORF">J21TS3_27650</name>
</gene>
<evidence type="ECO:0000256" key="6">
    <source>
        <dbReference type="ARBA" id="ARBA00023277"/>
    </source>
</evidence>
<dbReference type="Pfam" id="PF07005">
    <property type="entry name" value="SBD_N"/>
    <property type="match status" value="1"/>
</dbReference>
<dbReference type="Gene3D" id="3.40.980.20">
    <property type="entry name" value="Four-carbon acid sugar kinase, nucleotide binding domain"/>
    <property type="match status" value="1"/>
</dbReference>
<sequence length="434" mass="47435">MQHFYIIADDLTGANDAGVQLSKIGIASTVYLDWKEGSWTGDGGDVAILDTDSRAADEQQAYDRIRKASAIFRARGYGHAYKKMDSTLRGNVAAELAAVVSVHQPEIVVVAPAYPKMNRQTIGGRQFVNGRPVSETEFGRDPKTPVTDSYIPNLLGKYADAERIRLVGEELLNGPEDVFLEFILRHAAQGTTWFVCDAATDQDLKVIADVFGQTKKTIVWAGSAGLIEYLPEALELQKNAVTSQERPQVPRTLTVSASLSRVTKEQLEQVRTMADASFVEVDPVELVRQTCAVREVLEALGGARDKKHFVLFVDSSEKNREATKRLGEELSLNKTEISEAISRELANIASEIVTSFPDIEGLVLTGGDTAKAVCSRLNMNRMQLHTEVETGLPLGILRDAAGTGKKYWTVTKAGGFGGRHSLANVLKYMSGEDE</sequence>
<evidence type="ECO:0000256" key="2">
    <source>
        <dbReference type="ARBA" id="ARBA00022679"/>
    </source>
</evidence>